<reference evidence="14" key="1">
    <citation type="submission" date="2025-08" db="UniProtKB">
        <authorList>
            <consortium name="Ensembl"/>
        </authorList>
    </citation>
    <scope>IDENTIFICATION</scope>
</reference>
<dbReference type="Gene3D" id="3.40.50.1820">
    <property type="entry name" value="alpha/beta hydrolase"/>
    <property type="match status" value="1"/>
</dbReference>
<evidence type="ECO:0000256" key="2">
    <source>
        <dbReference type="ARBA" id="ARBA00022487"/>
    </source>
</evidence>
<accession>A0A2K6GZL9</accession>
<comment type="catalytic activity">
    <reaction evidence="8">
        <text>tetradecanoyl-CoA + H2O = tetradecanoate + CoA + H(+)</text>
        <dbReference type="Rhea" id="RHEA:40119"/>
        <dbReference type="ChEBI" id="CHEBI:15377"/>
        <dbReference type="ChEBI" id="CHEBI:15378"/>
        <dbReference type="ChEBI" id="CHEBI:30807"/>
        <dbReference type="ChEBI" id="CHEBI:57287"/>
        <dbReference type="ChEBI" id="CHEBI:57385"/>
    </reaction>
    <physiologicalReaction direction="left-to-right" evidence="8">
        <dbReference type="Rhea" id="RHEA:40120"/>
    </physiologicalReaction>
</comment>
<keyword evidence="15" id="KW-1185">Reference proteome</keyword>
<sequence>MTATLILEPAGRCCWDEPVRIVVRGLAPEQPVTLRASLRDETGALFRAHARYRADAAGQLDLARAPALGGSFAGLQPMGLLWALEPEKPLRDVRTPFAVELQVLDGHWPEAGQLLGRAVHERDFLPPGVRREPVRAGRVRATLFLPPGEPLLLLAGKGFAVMALAYYNYEDLPKGMENLHLEYFEEAVNYLCNHPQVKGPGVGLLGISKGGELCLSMASFLKGITAAVIINGSVANVGGALHYKGNTLPPVGVNKNRMKVTKDGFEDIVDVLNSPLEGPDQKSFIPVERAESTFLFLVGQDDHNWKSEFYAQEASKRLEAHGREKPQIICYPGAGHYIEPPYFPLCRASLHTLVGGPVIWGGEPRAHAMAQLDAWEQLQTFFHKHLGGKEGTVTAKL</sequence>
<keyword evidence="4" id="KW-0443">Lipid metabolism</keyword>
<reference evidence="14" key="2">
    <citation type="submission" date="2025-09" db="UniProtKB">
        <authorList>
            <consortium name="Ensembl"/>
        </authorList>
    </citation>
    <scope>IDENTIFICATION</scope>
</reference>
<evidence type="ECO:0000259" key="12">
    <source>
        <dbReference type="Pfam" id="PF04775"/>
    </source>
</evidence>
<comment type="catalytic activity">
    <reaction evidence="9">
        <text>octadecanoyl-CoA + H2O = octadecanoate + CoA + H(+)</text>
        <dbReference type="Rhea" id="RHEA:30139"/>
        <dbReference type="ChEBI" id="CHEBI:15377"/>
        <dbReference type="ChEBI" id="CHEBI:15378"/>
        <dbReference type="ChEBI" id="CHEBI:25629"/>
        <dbReference type="ChEBI" id="CHEBI:57287"/>
        <dbReference type="ChEBI" id="CHEBI:57394"/>
    </reaction>
    <physiologicalReaction direction="left-to-right" evidence="9">
        <dbReference type="Rhea" id="RHEA:30140"/>
    </physiologicalReaction>
</comment>
<comment type="catalytic activity">
    <reaction evidence="6">
        <text>hexadecanoyl-CoA + H2O = hexadecanoate + CoA + H(+)</text>
        <dbReference type="Rhea" id="RHEA:16645"/>
        <dbReference type="ChEBI" id="CHEBI:7896"/>
        <dbReference type="ChEBI" id="CHEBI:15377"/>
        <dbReference type="ChEBI" id="CHEBI:15378"/>
        <dbReference type="ChEBI" id="CHEBI:57287"/>
        <dbReference type="ChEBI" id="CHEBI:57379"/>
        <dbReference type="EC" id="3.1.2.2"/>
    </reaction>
    <physiologicalReaction direction="left-to-right" evidence="6">
        <dbReference type="Rhea" id="RHEA:16646"/>
    </physiologicalReaction>
</comment>
<evidence type="ECO:0000256" key="1">
    <source>
        <dbReference type="ARBA" id="ARBA00006538"/>
    </source>
</evidence>
<evidence type="ECO:0000259" key="13">
    <source>
        <dbReference type="Pfam" id="PF08840"/>
    </source>
</evidence>
<keyword evidence="2" id="KW-0719">Serine esterase</keyword>
<evidence type="ECO:0000256" key="5">
    <source>
        <dbReference type="ARBA" id="ARBA00038848"/>
    </source>
</evidence>
<dbReference type="Proteomes" id="UP000233160">
    <property type="component" value="Unassembled WGS sequence"/>
</dbReference>
<dbReference type="GeneTree" id="ENSGT01010000222336"/>
<evidence type="ECO:0000256" key="10">
    <source>
        <dbReference type="ARBA" id="ARBA00052034"/>
    </source>
</evidence>
<feature type="domain" description="Acyl-CoA thioester hydrolase/bile acid-CoA amino acid N-acetyltransferase" evidence="12">
    <location>
        <begin position="16"/>
        <end position="135"/>
    </location>
</feature>
<dbReference type="GO" id="GO:0047617">
    <property type="term" value="F:fatty acyl-CoA hydrolase activity"/>
    <property type="evidence" value="ECO:0007669"/>
    <property type="project" value="TreeGrafter"/>
</dbReference>
<dbReference type="GO" id="GO:0006631">
    <property type="term" value="P:fatty acid metabolic process"/>
    <property type="evidence" value="ECO:0007669"/>
    <property type="project" value="UniProtKB-KW"/>
</dbReference>
<dbReference type="PANTHER" id="PTHR10824:SF16">
    <property type="entry name" value="ACYL-COENZYME A THIOESTERASE 1-RELATED"/>
    <property type="match status" value="1"/>
</dbReference>
<protein>
    <recommendedName>
        <fullName evidence="5">palmitoyl-CoA hydrolase</fullName>
        <ecNumber evidence="5">3.1.2.2</ecNumber>
    </recommendedName>
</protein>
<evidence type="ECO:0000256" key="9">
    <source>
        <dbReference type="ARBA" id="ARBA00051478"/>
    </source>
</evidence>
<dbReference type="Gene3D" id="2.60.40.2240">
    <property type="entry name" value="Acyl-CoA thioester hydrolase/BAAT N-terminal domain"/>
    <property type="match status" value="1"/>
</dbReference>
<dbReference type="InterPro" id="IPR029058">
    <property type="entry name" value="AB_hydrolase_fold"/>
</dbReference>
<proteinExistence type="inferred from homology"/>
<feature type="domain" description="BAAT/Acyl-CoA thioester hydrolase C-terminal" evidence="13">
    <location>
        <begin position="180"/>
        <end position="387"/>
    </location>
</feature>
<evidence type="ECO:0000256" key="6">
    <source>
        <dbReference type="ARBA" id="ARBA00047734"/>
    </source>
</evidence>
<comment type="similarity">
    <text evidence="1">Belongs to the C/M/P thioester hydrolase family.</text>
</comment>
<dbReference type="InterPro" id="IPR006862">
    <property type="entry name" value="Thio_Ohase/aa_AcTrfase"/>
</dbReference>
<keyword evidence="2" id="KW-0378">Hydrolase</keyword>
<dbReference type="FunFam" id="3.40.50.1820:FF:000024">
    <property type="entry name" value="acyl-coenzyme A thioesterase 4"/>
    <property type="match status" value="1"/>
</dbReference>
<dbReference type="PANTHER" id="PTHR10824">
    <property type="entry name" value="ACYL-COENZYME A THIOESTERASE-RELATED"/>
    <property type="match status" value="1"/>
</dbReference>
<comment type="catalytic activity">
    <reaction evidence="7">
        <text>dodecanoyl-CoA + H2O = dodecanoate + CoA + H(+)</text>
        <dbReference type="Rhea" id="RHEA:30135"/>
        <dbReference type="ChEBI" id="CHEBI:15377"/>
        <dbReference type="ChEBI" id="CHEBI:15378"/>
        <dbReference type="ChEBI" id="CHEBI:18262"/>
        <dbReference type="ChEBI" id="CHEBI:57287"/>
        <dbReference type="ChEBI" id="CHEBI:57375"/>
    </reaction>
    <physiologicalReaction direction="left-to-right" evidence="7">
        <dbReference type="Rhea" id="RHEA:30136"/>
    </physiologicalReaction>
</comment>
<dbReference type="STRING" id="379532.ENSPCOP00000031716"/>
<dbReference type="AlphaFoldDB" id="A0A2K6GZL9"/>
<evidence type="ECO:0000256" key="3">
    <source>
        <dbReference type="ARBA" id="ARBA00022832"/>
    </source>
</evidence>
<dbReference type="FunFam" id="2.60.40.2240:FF:000001">
    <property type="entry name" value="acyl-coenzyme A thioesterase 4"/>
    <property type="match status" value="1"/>
</dbReference>
<dbReference type="InterPro" id="IPR016662">
    <property type="entry name" value="Acyl-CoA_thioEstase_long-chain"/>
</dbReference>
<dbReference type="InterPro" id="IPR042490">
    <property type="entry name" value="Thio_Ohase/BAAT_N"/>
</dbReference>
<keyword evidence="3" id="KW-0276">Fatty acid metabolism</keyword>
<dbReference type="Pfam" id="PF04775">
    <property type="entry name" value="Bile_Hydr_Trans"/>
    <property type="match status" value="1"/>
</dbReference>
<feature type="active site" description="Charge relay system" evidence="11">
    <location>
        <position position="336"/>
    </location>
</feature>
<dbReference type="EC" id="3.1.2.2" evidence="5"/>
<evidence type="ECO:0000256" key="4">
    <source>
        <dbReference type="ARBA" id="ARBA00023098"/>
    </source>
</evidence>
<feature type="active site" description="Charge relay system" evidence="11">
    <location>
        <position position="208"/>
    </location>
</feature>
<evidence type="ECO:0000256" key="11">
    <source>
        <dbReference type="PIRSR" id="PIRSR016521-1"/>
    </source>
</evidence>
<evidence type="ECO:0000256" key="7">
    <source>
        <dbReference type="ARBA" id="ARBA00048074"/>
    </source>
</evidence>
<name>A0A2K6GZL9_PROCO</name>
<dbReference type="SUPFAM" id="SSF53474">
    <property type="entry name" value="alpha/beta-Hydrolases"/>
    <property type="match status" value="1"/>
</dbReference>
<evidence type="ECO:0000256" key="8">
    <source>
        <dbReference type="ARBA" id="ARBA00048180"/>
    </source>
</evidence>
<organism evidence="14 15">
    <name type="scientific">Propithecus coquereli</name>
    <name type="common">Coquerel's sifaka</name>
    <name type="synonym">Propithecus verreauxi coquereli</name>
    <dbReference type="NCBI Taxonomy" id="379532"/>
    <lineage>
        <taxon>Eukaryota</taxon>
        <taxon>Metazoa</taxon>
        <taxon>Chordata</taxon>
        <taxon>Craniata</taxon>
        <taxon>Vertebrata</taxon>
        <taxon>Euteleostomi</taxon>
        <taxon>Mammalia</taxon>
        <taxon>Eutheria</taxon>
        <taxon>Euarchontoglires</taxon>
        <taxon>Primates</taxon>
        <taxon>Strepsirrhini</taxon>
        <taxon>Lemuriformes</taxon>
        <taxon>Indriidae</taxon>
        <taxon>Propithecus</taxon>
    </lineage>
</organism>
<dbReference type="GO" id="GO:0006637">
    <property type="term" value="P:acyl-CoA metabolic process"/>
    <property type="evidence" value="ECO:0007669"/>
    <property type="project" value="InterPro"/>
</dbReference>
<dbReference type="GO" id="GO:0052689">
    <property type="term" value="F:carboxylic ester hydrolase activity"/>
    <property type="evidence" value="ECO:0007669"/>
    <property type="project" value="UniProtKB-KW"/>
</dbReference>
<feature type="active site" description="Charge relay system" evidence="11">
    <location>
        <position position="302"/>
    </location>
</feature>
<dbReference type="Ensembl" id="ENSPCOT00000042675.1">
    <property type="protein sequence ID" value="ENSPCOP00000031716.1"/>
    <property type="gene ID" value="ENSPCOG00000028629.1"/>
</dbReference>
<evidence type="ECO:0000313" key="15">
    <source>
        <dbReference type="Proteomes" id="UP000233160"/>
    </source>
</evidence>
<dbReference type="PIRSF" id="PIRSF016521">
    <property type="entry name" value="Acyl-CoA_hydro"/>
    <property type="match status" value="1"/>
</dbReference>
<evidence type="ECO:0000313" key="14">
    <source>
        <dbReference type="Ensembl" id="ENSPCOP00000031716.1"/>
    </source>
</evidence>
<dbReference type="InterPro" id="IPR014940">
    <property type="entry name" value="BAAT_C"/>
</dbReference>
<dbReference type="Pfam" id="PF08840">
    <property type="entry name" value="BAAT_C"/>
    <property type="match status" value="1"/>
</dbReference>
<comment type="catalytic activity">
    <reaction evidence="10">
        <text>eicosanoyl-CoA + H2O = eicosanoate + CoA + H(+)</text>
        <dbReference type="Rhea" id="RHEA:40147"/>
        <dbReference type="ChEBI" id="CHEBI:15377"/>
        <dbReference type="ChEBI" id="CHEBI:15378"/>
        <dbReference type="ChEBI" id="CHEBI:32360"/>
        <dbReference type="ChEBI" id="CHEBI:57287"/>
        <dbReference type="ChEBI" id="CHEBI:57380"/>
    </reaction>
    <physiologicalReaction direction="left-to-right" evidence="10">
        <dbReference type="Rhea" id="RHEA:40148"/>
    </physiologicalReaction>
</comment>
<dbReference type="OMA" id="ANMGRIL"/>